<protein>
    <submittedName>
        <fullName evidence="1">Uncharacterized protein</fullName>
    </submittedName>
</protein>
<keyword evidence="2" id="KW-1185">Reference proteome</keyword>
<gene>
    <name evidence="1" type="ORF">B0T26DRAFT_758444</name>
</gene>
<reference evidence="1" key="1">
    <citation type="submission" date="2023-06" db="EMBL/GenBank/DDBJ databases">
        <title>Genome-scale phylogeny and comparative genomics of the fungal order Sordariales.</title>
        <authorList>
            <consortium name="Lawrence Berkeley National Laboratory"/>
            <person name="Hensen N."/>
            <person name="Bonometti L."/>
            <person name="Westerberg I."/>
            <person name="Brannstrom I.O."/>
            <person name="Guillou S."/>
            <person name="Cros-Aarteil S."/>
            <person name="Calhoun S."/>
            <person name="Haridas S."/>
            <person name="Kuo A."/>
            <person name="Mondo S."/>
            <person name="Pangilinan J."/>
            <person name="Riley R."/>
            <person name="LaButti K."/>
            <person name="Andreopoulos B."/>
            <person name="Lipzen A."/>
            <person name="Chen C."/>
            <person name="Yanf M."/>
            <person name="Daum C."/>
            <person name="Ng V."/>
            <person name="Clum A."/>
            <person name="Steindorff A."/>
            <person name="Ohm R."/>
            <person name="Martin F."/>
            <person name="Silar P."/>
            <person name="Natvig D."/>
            <person name="Lalanne C."/>
            <person name="Gautier V."/>
            <person name="Ament-velasquez S.L."/>
            <person name="Kruys A."/>
            <person name="Hutchinson M.I."/>
            <person name="Powell A.J."/>
            <person name="Barry K."/>
            <person name="Miller A.N."/>
            <person name="Grigoriev I.V."/>
            <person name="Debuchy R."/>
            <person name="Gladieux P."/>
            <person name="Thoren M.H."/>
            <person name="Johannesson H."/>
        </authorList>
    </citation>
    <scope>NUCLEOTIDE SEQUENCE</scope>
    <source>
        <strain evidence="1">SMH2392-1A</strain>
    </source>
</reference>
<dbReference type="GeneID" id="85329631"/>
<dbReference type="EMBL" id="JAUIRO010000001">
    <property type="protein sequence ID" value="KAK0733017.1"/>
    <property type="molecule type" value="Genomic_DNA"/>
</dbReference>
<sequence length="62" mass="7161">MFWGAFSFSIRTSLVPMLGDPKSPRSGINGRLYSPTYKRASQPYAPRYLYSFEIILLQTRIN</sequence>
<dbReference type="Proteomes" id="UP001172101">
    <property type="component" value="Unassembled WGS sequence"/>
</dbReference>
<dbReference type="RefSeq" id="XP_060301894.1">
    <property type="nucleotide sequence ID" value="XM_060446361.1"/>
</dbReference>
<dbReference type="AlphaFoldDB" id="A0AA40BF09"/>
<proteinExistence type="predicted"/>
<name>A0AA40BF09_9PEZI</name>
<accession>A0AA40BF09</accession>
<comment type="caution">
    <text evidence="1">The sequence shown here is derived from an EMBL/GenBank/DDBJ whole genome shotgun (WGS) entry which is preliminary data.</text>
</comment>
<evidence type="ECO:0000313" key="2">
    <source>
        <dbReference type="Proteomes" id="UP001172101"/>
    </source>
</evidence>
<evidence type="ECO:0000313" key="1">
    <source>
        <dbReference type="EMBL" id="KAK0733017.1"/>
    </source>
</evidence>
<organism evidence="1 2">
    <name type="scientific">Lasiosphaeria miniovina</name>
    <dbReference type="NCBI Taxonomy" id="1954250"/>
    <lineage>
        <taxon>Eukaryota</taxon>
        <taxon>Fungi</taxon>
        <taxon>Dikarya</taxon>
        <taxon>Ascomycota</taxon>
        <taxon>Pezizomycotina</taxon>
        <taxon>Sordariomycetes</taxon>
        <taxon>Sordariomycetidae</taxon>
        <taxon>Sordariales</taxon>
        <taxon>Lasiosphaeriaceae</taxon>
        <taxon>Lasiosphaeria</taxon>
    </lineage>
</organism>